<name>A0A0C6P5E5_BORBO</name>
<reference evidence="1 2" key="1">
    <citation type="journal article" date="2012" name="BMC Genomics">
        <title>Comparative genomics of the classical Bordetella subspecies: the evolution and exchange of virulence-associated diversity amongst closely related pathogens.</title>
        <authorList>
            <person name="Park J."/>
            <person name="Zhang Y."/>
            <person name="Buboltz A.M."/>
            <person name="Zhang X."/>
            <person name="Schuster S.C."/>
            <person name="Ahuja U."/>
            <person name="Liu M."/>
            <person name="Miller J.F."/>
            <person name="Sebaihia M."/>
            <person name="Bentley S.D."/>
            <person name="Parkhill J."/>
            <person name="Harvill E.T."/>
        </authorList>
    </citation>
    <scope>NUCLEOTIDE SEQUENCE [LARGE SCALE GENOMIC DNA]</scope>
    <source>
        <strain evidence="1 2">253</strain>
    </source>
</reference>
<dbReference type="SMR" id="A0A0C6P5E5"/>
<dbReference type="SUPFAM" id="SSF54909">
    <property type="entry name" value="Dimeric alpha+beta barrel"/>
    <property type="match status" value="1"/>
</dbReference>
<dbReference type="HOGENOM" id="CLU_2462967_0_0_4"/>
<dbReference type="AlphaFoldDB" id="A0A0C6P5E5"/>
<accession>A0A0C6P5E5</accession>
<proteinExistence type="predicted"/>
<dbReference type="InterPro" id="IPR011008">
    <property type="entry name" value="Dimeric_a/b-barrel"/>
</dbReference>
<dbReference type="KEGG" id="bbh:BN112_1888"/>
<dbReference type="Proteomes" id="UP000007564">
    <property type="component" value="Chromosome"/>
</dbReference>
<dbReference type="RefSeq" id="WP_003809789.1">
    <property type="nucleotide sequence ID" value="NC_019382.1"/>
</dbReference>
<dbReference type="GeneID" id="93203946"/>
<protein>
    <recommendedName>
        <fullName evidence="3">ABM domain-containing protein</fullName>
    </recommendedName>
</protein>
<evidence type="ECO:0000313" key="1">
    <source>
        <dbReference type="EMBL" id="CCJ53805.1"/>
    </source>
</evidence>
<evidence type="ECO:0008006" key="3">
    <source>
        <dbReference type="Google" id="ProtNLM"/>
    </source>
</evidence>
<dbReference type="EMBL" id="HE965806">
    <property type="protein sequence ID" value="CCJ53805.1"/>
    <property type="molecule type" value="Genomic_DNA"/>
</dbReference>
<organism evidence="1 2">
    <name type="scientific">Bordetella bronchiseptica 253</name>
    <dbReference type="NCBI Taxonomy" id="568707"/>
    <lineage>
        <taxon>Bacteria</taxon>
        <taxon>Pseudomonadati</taxon>
        <taxon>Pseudomonadota</taxon>
        <taxon>Betaproteobacteria</taxon>
        <taxon>Burkholderiales</taxon>
        <taxon>Alcaligenaceae</taxon>
        <taxon>Bordetella</taxon>
    </lineage>
</organism>
<evidence type="ECO:0000313" key="2">
    <source>
        <dbReference type="Proteomes" id="UP000007564"/>
    </source>
</evidence>
<sequence>MTQPAASSHAVIVMYDAPAELDAWMHGDHYREVLATPGVTGVRRYEVLDGPQACRKYLAVIETDDLDATLAWRDSEAGARSQQDANQRGVANRLGLTCRRIY</sequence>
<gene>
    <name evidence="1" type="ORF">BN112_1888</name>
</gene>